<comment type="similarity">
    <text evidence="1">Belongs to the peptidase C40 family.</text>
</comment>
<keyword evidence="4" id="KW-0788">Thiol protease</keyword>
<feature type="chain" id="PRO_5013177630" evidence="5">
    <location>
        <begin position="30"/>
        <end position="158"/>
    </location>
</feature>
<dbReference type="PROSITE" id="PS51935">
    <property type="entry name" value="NLPC_P60"/>
    <property type="match status" value="1"/>
</dbReference>
<evidence type="ECO:0000256" key="4">
    <source>
        <dbReference type="ARBA" id="ARBA00022807"/>
    </source>
</evidence>
<dbReference type="Gene3D" id="3.90.1720.10">
    <property type="entry name" value="endopeptidase domain like (from Nostoc punctiforme)"/>
    <property type="match status" value="1"/>
</dbReference>
<dbReference type="EMBL" id="FQVL01000003">
    <property type="protein sequence ID" value="SHE81466.1"/>
    <property type="molecule type" value="Genomic_DNA"/>
</dbReference>
<evidence type="ECO:0000256" key="1">
    <source>
        <dbReference type="ARBA" id="ARBA00007074"/>
    </source>
</evidence>
<dbReference type="InterPro" id="IPR000064">
    <property type="entry name" value="NLP_P60_dom"/>
</dbReference>
<dbReference type="SUPFAM" id="SSF54001">
    <property type="entry name" value="Cysteine proteinases"/>
    <property type="match status" value="1"/>
</dbReference>
<accession>A0A1M4WJS7</accession>
<evidence type="ECO:0000256" key="3">
    <source>
        <dbReference type="ARBA" id="ARBA00022801"/>
    </source>
</evidence>
<keyword evidence="3 7" id="KW-0378">Hydrolase</keyword>
<keyword evidence="8" id="KW-1185">Reference proteome</keyword>
<reference evidence="7 8" key="1">
    <citation type="submission" date="2016-11" db="EMBL/GenBank/DDBJ databases">
        <authorList>
            <person name="Jaros S."/>
            <person name="Januszkiewicz K."/>
            <person name="Wedrychowicz H."/>
        </authorList>
    </citation>
    <scope>NUCLEOTIDE SEQUENCE [LARGE SCALE GENOMIC DNA]</scope>
    <source>
        <strain evidence="7 8">DSM 44666</strain>
    </source>
</reference>
<keyword evidence="5" id="KW-0732">Signal</keyword>
<dbReference type="PANTHER" id="PTHR47053">
    <property type="entry name" value="MUREIN DD-ENDOPEPTIDASE MEPH-RELATED"/>
    <property type="match status" value="1"/>
</dbReference>
<sequence length="158" mass="17867">MRFVKNIWMSALILTLLVVFTIPSGEVDAKTKWEVKADKVISEAKKHLNKKYKSGANGPNTFDCSGYTQYVWKRSISYKLHRNSGKQSTQGKTISIKKIRKGDLLFFNTNNKGISHVAIYLGNGKMIQSASSKNVSIASLNNSYWKPRLVKARRLINL</sequence>
<dbReference type="AlphaFoldDB" id="A0A1M4WJS7"/>
<dbReference type="OrthoDB" id="9813118at2"/>
<name>A0A1M4WJS7_9BACL</name>
<dbReference type="GO" id="GO:0006508">
    <property type="term" value="P:proteolysis"/>
    <property type="evidence" value="ECO:0007669"/>
    <property type="project" value="UniProtKB-KW"/>
</dbReference>
<evidence type="ECO:0000313" key="8">
    <source>
        <dbReference type="Proteomes" id="UP000184476"/>
    </source>
</evidence>
<dbReference type="Proteomes" id="UP000184476">
    <property type="component" value="Unassembled WGS sequence"/>
</dbReference>
<dbReference type="RefSeq" id="WP_084731292.1">
    <property type="nucleotide sequence ID" value="NZ_FQVL01000003.1"/>
</dbReference>
<protein>
    <submittedName>
        <fullName evidence="7">Cell wall-associated hydrolase, NlpC family</fullName>
    </submittedName>
</protein>
<proteinExistence type="inferred from homology"/>
<dbReference type="InterPro" id="IPR038765">
    <property type="entry name" value="Papain-like_cys_pep_sf"/>
</dbReference>
<evidence type="ECO:0000256" key="5">
    <source>
        <dbReference type="SAM" id="SignalP"/>
    </source>
</evidence>
<keyword evidence="2" id="KW-0645">Protease</keyword>
<dbReference type="Pfam" id="PF00877">
    <property type="entry name" value="NLPC_P60"/>
    <property type="match status" value="1"/>
</dbReference>
<dbReference type="InterPro" id="IPR051202">
    <property type="entry name" value="Peptidase_C40"/>
</dbReference>
<feature type="domain" description="NlpC/P60" evidence="6">
    <location>
        <begin position="34"/>
        <end position="156"/>
    </location>
</feature>
<dbReference type="PANTHER" id="PTHR47053:SF1">
    <property type="entry name" value="MUREIN DD-ENDOPEPTIDASE MEPH-RELATED"/>
    <property type="match status" value="1"/>
</dbReference>
<dbReference type="STRING" id="112248.SAMN05444392_103253"/>
<evidence type="ECO:0000259" key="6">
    <source>
        <dbReference type="PROSITE" id="PS51935"/>
    </source>
</evidence>
<evidence type="ECO:0000256" key="2">
    <source>
        <dbReference type="ARBA" id="ARBA00022670"/>
    </source>
</evidence>
<evidence type="ECO:0000313" key="7">
    <source>
        <dbReference type="EMBL" id="SHE81466.1"/>
    </source>
</evidence>
<feature type="signal peptide" evidence="5">
    <location>
        <begin position="1"/>
        <end position="29"/>
    </location>
</feature>
<dbReference type="GO" id="GO:0008234">
    <property type="term" value="F:cysteine-type peptidase activity"/>
    <property type="evidence" value="ECO:0007669"/>
    <property type="project" value="UniProtKB-KW"/>
</dbReference>
<gene>
    <name evidence="7" type="ORF">SAMN05444392_103253</name>
</gene>
<organism evidence="7 8">
    <name type="scientific">Seinonella peptonophila</name>
    <dbReference type="NCBI Taxonomy" id="112248"/>
    <lineage>
        <taxon>Bacteria</taxon>
        <taxon>Bacillati</taxon>
        <taxon>Bacillota</taxon>
        <taxon>Bacilli</taxon>
        <taxon>Bacillales</taxon>
        <taxon>Thermoactinomycetaceae</taxon>
        <taxon>Seinonella</taxon>
    </lineage>
</organism>